<feature type="coiled-coil region" evidence="1">
    <location>
        <begin position="360"/>
        <end position="444"/>
    </location>
</feature>
<dbReference type="AlphaFoldDB" id="A0AAW2H8K1"/>
<evidence type="ECO:0000256" key="1">
    <source>
        <dbReference type="SAM" id="Coils"/>
    </source>
</evidence>
<accession>A0AAW2H8K1</accession>
<sequence length="523" mass="60106">MDVLRESILGMCRIKLALETDGVAGRDEVHVFVADHLESTRLFRLHGQRKHVASYEAIRDFAGDSLDFYHLIKLKVCVTNKYVHDKLEVGDCEYVLNVQSCSDQRRVENQLSGALSRIYSLEMARIRESAELALEREGSFFRLGRLIKRIAMKNNVAEREMLDCLFICGEFAAAKNGYKSIRGHSGPDLYCSEMSMYCSMLTEDEPELQWVSDPKLINTECHVRVLYFLLEYFRAAKKAVPGNVLMLYLKMSSVRYTACKSFFTLELIETVAKKRRLFLPGILEAMTYFNENNRGENSEACWRHMLSFEEIRALIPQVKLPGAEHGPTAGGRELKHGTSFINERVVMYISRLRQEITSRCDMLIHELRSANDRRKLLEEKNVSLVKQLFDLQTELNSKSEEIHSLANRLRESTREADILREKARKEARAMKNSLRKKENELKKHLGSSKSRSIHLLKCEIDSLRRQNAVYKEFIERLADVLHFDSCTFENLSEVLGGPEDPVIRLFAEKVGDIHSASAKHVDG</sequence>
<evidence type="ECO:0000313" key="2">
    <source>
        <dbReference type="EMBL" id="KAL0266014.1"/>
    </source>
</evidence>
<gene>
    <name evidence="2" type="ORF">PYX00_011731</name>
</gene>
<keyword evidence="1" id="KW-0175">Coiled coil</keyword>
<proteinExistence type="predicted"/>
<organism evidence="2">
    <name type="scientific">Menopon gallinae</name>
    <name type="common">poultry shaft louse</name>
    <dbReference type="NCBI Taxonomy" id="328185"/>
    <lineage>
        <taxon>Eukaryota</taxon>
        <taxon>Metazoa</taxon>
        <taxon>Ecdysozoa</taxon>
        <taxon>Arthropoda</taxon>
        <taxon>Hexapoda</taxon>
        <taxon>Insecta</taxon>
        <taxon>Pterygota</taxon>
        <taxon>Neoptera</taxon>
        <taxon>Paraneoptera</taxon>
        <taxon>Psocodea</taxon>
        <taxon>Troctomorpha</taxon>
        <taxon>Phthiraptera</taxon>
        <taxon>Amblycera</taxon>
        <taxon>Menoponidae</taxon>
        <taxon>Menopon</taxon>
    </lineage>
</organism>
<reference evidence="2" key="1">
    <citation type="journal article" date="2024" name="Gigascience">
        <title>Chromosome-level genome of the poultry shaft louse Menopon gallinae provides insight into the host-switching and adaptive evolution of parasitic lice.</title>
        <authorList>
            <person name="Xu Y."/>
            <person name="Ma L."/>
            <person name="Liu S."/>
            <person name="Liang Y."/>
            <person name="Liu Q."/>
            <person name="He Z."/>
            <person name="Tian L."/>
            <person name="Duan Y."/>
            <person name="Cai W."/>
            <person name="Li H."/>
            <person name="Song F."/>
        </authorList>
    </citation>
    <scope>NUCLEOTIDE SEQUENCE</scope>
    <source>
        <strain evidence="2">Cailab_2023a</strain>
    </source>
</reference>
<dbReference type="EMBL" id="JARGDH010000006">
    <property type="protein sequence ID" value="KAL0266014.1"/>
    <property type="molecule type" value="Genomic_DNA"/>
</dbReference>
<comment type="caution">
    <text evidence="2">The sequence shown here is derived from an EMBL/GenBank/DDBJ whole genome shotgun (WGS) entry which is preliminary data.</text>
</comment>
<protein>
    <submittedName>
        <fullName evidence="2">Uncharacterized protein</fullName>
    </submittedName>
</protein>
<name>A0AAW2H8K1_9NEOP</name>